<keyword evidence="3" id="KW-1185">Reference proteome</keyword>
<sequence length="53" mass="5974">MRGNGNKNAANTGPQRNEHQTTTQRTLDHDAANTETEHLAQRRRQLGSLHNEP</sequence>
<dbReference type="AlphaFoldDB" id="A0A835C3Y2"/>
<evidence type="ECO:0000313" key="2">
    <source>
        <dbReference type="EMBL" id="KAF7832901.1"/>
    </source>
</evidence>
<gene>
    <name evidence="2" type="ORF">G2W53_015234</name>
</gene>
<feature type="compositionally biased region" description="Basic and acidic residues" evidence="1">
    <location>
        <begin position="26"/>
        <end position="40"/>
    </location>
</feature>
<proteinExistence type="predicted"/>
<accession>A0A835C3Y2</accession>
<feature type="region of interest" description="Disordered" evidence="1">
    <location>
        <begin position="1"/>
        <end position="53"/>
    </location>
</feature>
<reference evidence="2" key="1">
    <citation type="submission" date="2020-09" db="EMBL/GenBank/DDBJ databases">
        <title>Genome-Enabled Discovery of Anthraquinone Biosynthesis in Senna tora.</title>
        <authorList>
            <person name="Kang S.-H."/>
            <person name="Pandey R.P."/>
            <person name="Lee C.-M."/>
            <person name="Sim J.-S."/>
            <person name="Jeong J.-T."/>
            <person name="Choi B.-S."/>
            <person name="Jung M."/>
            <person name="Ginzburg D."/>
            <person name="Zhao K."/>
            <person name="Won S.Y."/>
            <person name="Oh T.-J."/>
            <person name="Yu Y."/>
            <person name="Kim N.-H."/>
            <person name="Lee O.R."/>
            <person name="Lee T.-H."/>
            <person name="Bashyal P."/>
            <person name="Kim T.-S."/>
            <person name="Lee W.-H."/>
            <person name="Kawkins C."/>
            <person name="Kim C.-K."/>
            <person name="Kim J.S."/>
            <person name="Ahn B.O."/>
            <person name="Rhee S.Y."/>
            <person name="Sohng J.K."/>
        </authorList>
    </citation>
    <scope>NUCLEOTIDE SEQUENCE</scope>
    <source>
        <tissue evidence="2">Leaf</tissue>
    </source>
</reference>
<dbReference type="EMBL" id="JAAIUW010000005">
    <property type="protein sequence ID" value="KAF7832901.1"/>
    <property type="molecule type" value="Genomic_DNA"/>
</dbReference>
<evidence type="ECO:0000313" key="3">
    <source>
        <dbReference type="Proteomes" id="UP000634136"/>
    </source>
</evidence>
<protein>
    <submittedName>
        <fullName evidence="2">Uncharacterized protein</fullName>
    </submittedName>
</protein>
<feature type="compositionally biased region" description="Polar residues" evidence="1">
    <location>
        <begin position="1"/>
        <end position="25"/>
    </location>
</feature>
<organism evidence="2 3">
    <name type="scientific">Senna tora</name>
    <dbReference type="NCBI Taxonomy" id="362788"/>
    <lineage>
        <taxon>Eukaryota</taxon>
        <taxon>Viridiplantae</taxon>
        <taxon>Streptophyta</taxon>
        <taxon>Embryophyta</taxon>
        <taxon>Tracheophyta</taxon>
        <taxon>Spermatophyta</taxon>
        <taxon>Magnoliopsida</taxon>
        <taxon>eudicotyledons</taxon>
        <taxon>Gunneridae</taxon>
        <taxon>Pentapetalae</taxon>
        <taxon>rosids</taxon>
        <taxon>fabids</taxon>
        <taxon>Fabales</taxon>
        <taxon>Fabaceae</taxon>
        <taxon>Caesalpinioideae</taxon>
        <taxon>Cassia clade</taxon>
        <taxon>Senna</taxon>
    </lineage>
</organism>
<dbReference type="Proteomes" id="UP000634136">
    <property type="component" value="Unassembled WGS sequence"/>
</dbReference>
<comment type="caution">
    <text evidence="2">The sequence shown here is derived from an EMBL/GenBank/DDBJ whole genome shotgun (WGS) entry which is preliminary data.</text>
</comment>
<evidence type="ECO:0000256" key="1">
    <source>
        <dbReference type="SAM" id="MobiDB-lite"/>
    </source>
</evidence>
<name>A0A835C3Y2_9FABA</name>